<dbReference type="EMBL" id="JACGWK010000001">
    <property type="protein sequence ID" value="KAL0380724.1"/>
    <property type="molecule type" value="Genomic_DNA"/>
</dbReference>
<evidence type="ECO:0000256" key="2">
    <source>
        <dbReference type="ARBA" id="ARBA00022473"/>
    </source>
</evidence>
<accession>A0AAW2RKZ6</accession>
<dbReference type="AlphaFoldDB" id="A0AAW2RKZ6"/>
<dbReference type="PANTHER" id="PTHR34359">
    <property type="entry name" value="CLAVATA3/ESR (CLE)-RELATED PROTEIN 10"/>
    <property type="match status" value="1"/>
</dbReference>
<dbReference type="PANTHER" id="PTHR34359:SF28">
    <property type="entry name" value="CLAVATA3_ESR (CLE)-RELATED PROTEIN 12"/>
    <property type="match status" value="1"/>
</dbReference>
<name>A0AAW2RKZ6_9LAMI</name>
<dbReference type="GO" id="GO:0030154">
    <property type="term" value="P:cell differentiation"/>
    <property type="evidence" value="ECO:0007669"/>
    <property type="project" value="UniProtKB-KW"/>
</dbReference>
<evidence type="ECO:0000256" key="1">
    <source>
        <dbReference type="ARBA" id="ARBA00005416"/>
    </source>
</evidence>
<organism evidence="6">
    <name type="scientific">Sesamum angustifolium</name>
    <dbReference type="NCBI Taxonomy" id="2727405"/>
    <lineage>
        <taxon>Eukaryota</taxon>
        <taxon>Viridiplantae</taxon>
        <taxon>Streptophyta</taxon>
        <taxon>Embryophyta</taxon>
        <taxon>Tracheophyta</taxon>
        <taxon>Spermatophyta</taxon>
        <taxon>Magnoliopsida</taxon>
        <taxon>eudicotyledons</taxon>
        <taxon>Gunneridae</taxon>
        <taxon>Pentapetalae</taxon>
        <taxon>asterids</taxon>
        <taxon>lamiids</taxon>
        <taxon>Lamiales</taxon>
        <taxon>Pedaliaceae</taxon>
        <taxon>Sesamum</taxon>
    </lineage>
</organism>
<keyword evidence="3" id="KW-0221">Differentiation</keyword>
<feature type="compositionally biased region" description="Basic and acidic residues" evidence="5">
    <location>
        <begin position="98"/>
        <end position="108"/>
    </location>
</feature>
<reference evidence="6" key="2">
    <citation type="journal article" date="2024" name="Plant">
        <title>Genomic evolution and insights into agronomic trait innovations of Sesamum species.</title>
        <authorList>
            <person name="Miao H."/>
            <person name="Wang L."/>
            <person name="Qu L."/>
            <person name="Liu H."/>
            <person name="Sun Y."/>
            <person name="Le M."/>
            <person name="Wang Q."/>
            <person name="Wei S."/>
            <person name="Zheng Y."/>
            <person name="Lin W."/>
            <person name="Duan Y."/>
            <person name="Cao H."/>
            <person name="Xiong S."/>
            <person name="Wang X."/>
            <person name="Wei L."/>
            <person name="Li C."/>
            <person name="Ma Q."/>
            <person name="Ju M."/>
            <person name="Zhao R."/>
            <person name="Li G."/>
            <person name="Mu C."/>
            <person name="Tian Q."/>
            <person name="Mei H."/>
            <person name="Zhang T."/>
            <person name="Gao T."/>
            <person name="Zhang H."/>
        </authorList>
    </citation>
    <scope>NUCLEOTIDE SEQUENCE</scope>
    <source>
        <strain evidence="6">G01</strain>
    </source>
</reference>
<evidence type="ECO:0000256" key="3">
    <source>
        <dbReference type="ARBA" id="ARBA00022782"/>
    </source>
</evidence>
<keyword evidence="4" id="KW-0379">Hydroxylation</keyword>
<evidence type="ECO:0000256" key="5">
    <source>
        <dbReference type="SAM" id="MobiDB-lite"/>
    </source>
</evidence>
<gene>
    <name evidence="6" type="ORF">Sangu_0136700</name>
</gene>
<sequence length="118" mass="13757">MPMIMKIPLLLYPLLSLFLLLLLLLFHDQFQFHNLQTTNAAVHPHHHYSTTNKRPIPSKFDFSPFLTRRHLRHRHRHRPTELPPDVHTQPGPPGGSEIDPRYGVEKRLVPSGPNPLHH</sequence>
<evidence type="ECO:0000313" key="6">
    <source>
        <dbReference type="EMBL" id="KAL0380724.1"/>
    </source>
</evidence>
<reference evidence="6" key="1">
    <citation type="submission" date="2020-06" db="EMBL/GenBank/DDBJ databases">
        <authorList>
            <person name="Li T."/>
            <person name="Hu X."/>
            <person name="Zhang T."/>
            <person name="Song X."/>
            <person name="Zhang H."/>
            <person name="Dai N."/>
            <person name="Sheng W."/>
            <person name="Hou X."/>
            <person name="Wei L."/>
        </authorList>
    </citation>
    <scope>NUCLEOTIDE SEQUENCE</scope>
    <source>
        <strain evidence="6">G01</strain>
        <tissue evidence="6">Leaf</tissue>
    </source>
</reference>
<protein>
    <submittedName>
        <fullName evidence="6">CLAVATA3/ESR (CLE)-related protein 13</fullName>
    </submittedName>
</protein>
<comment type="caution">
    <text evidence="6">The sequence shown here is derived from an EMBL/GenBank/DDBJ whole genome shotgun (WGS) entry which is preliminary data.</text>
</comment>
<comment type="similarity">
    <text evidence="1">Belongs to the CLV3/ESR signal peptide family.</text>
</comment>
<evidence type="ECO:0000256" key="4">
    <source>
        <dbReference type="ARBA" id="ARBA00023278"/>
    </source>
</evidence>
<dbReference type="InterPro" id="IPR039618">
    <property type="entry name" value="CLE9-13"/>
</dbReference>
<feature type="region of interest" description="Disordered" evidence="5">
    <location>
        <begin position="71"/>
        <end position="118"/>
    </location>
</feature>
<keyword evidence="2" id="KW-0217">Developmental protein</keyword>
<proteinExistence type="inferred from homology"/>